<keyword evidence="2" id="KW-0456">Lyase</keyword>
<keyword evidence="1" id="KW-0210">Decarboxylase</keyword>
<dbReference type="InterPro" id="IPR003817">
    <property type="entry name" value="PS_Dcarbxylase"/>
</dbReference>
<feature type="compositionally biased region" description="Basic and acidic residues" evidence="3">
    <location>
        <begin position="25"/>
        <end position="50"/>
    </location>
</feature>
<organism evidence="4 5">
    <name type="scientific">Schizophyllum amplum</name>
    <dbReference type="NCBI Taxonomy" id="97359"/>
    <lineage>
        <taxon>Eukaryota</taxon>
        <taxon>Fungi</taxon>
        <taxon>Dikarya</taxon>
        <taxon>Basidiomycota</taxon>
        <taxon>Agaricomycotina</taxon>
        <taxon>Agaricomycetes</taxon>
        <taxon>Agaricomycetidae</taxon>
        <taxon>Agaricales</taxon>
        <taxon>Schizophyllaceae</taxon>
        <taxon>Schizophyllum</taxon>
    </lineage>
</organism>
<keyword evidence="5" id="KW-1185">Reference proteome</keyword>
<dbReference type="EMBL" id="VDMD01000047">
    <property type="protein sequence ID" value="TRM57435.1"/>
    <property type="molecule type" value="Genomic_DNA"/>
</dbReference>
<evidence type="ECO:0000256" key="1">
    <source>
        <dbReference type="ARBA" id="ARBA00022793"/>
    </source>
</evidence>
<evidence type="ECO:0000313" key="4">
    <source>
        <dbReference type="EMBL" id="TRM57435.1"/>
    </source>
</evidence>
<evidence type="ECO:0000313" key="5">
    <source>
        <dbReference type="Proteomes" id="UP000320762"/>
    </source>
</evidence>
<gene>
    <name evidence="4" type="ORF">BD626DRAFT_514749</name>
</gene>
<dbReference type="GO" id="GO:0004609">
    <property type="term" value="F:phosphatidylserine decarboxylase activity"/>
    <property type="evidence" value="ECO:0007669"/>
    <property type="project" value="InterPro"/>
</dbReference>
<dbReference type="PANTHER" id="PTHR10067">
    <property type="entry name" value="PHOSPHATIDYLSERINE DECARBOXYLASE"/>
    <property type="match status" value="1"/>
</dbReference>
<reference evidence="4 5" key="1">
    <citation type="journal article" date="2019" name="New Phytol.">
        <title>Comparative genomics reveals unique wood-decay strategies and fruiting body development in the Schizophyllaceae.</title>
        <authorList>
            <person name="Almasi E."/>
            <person name="Sahu N."/>
            <person name="Krizsan K."/>
            <person name="Balint B."/>
            <person name="Kovacs G.M."/>
            <person name="Kiss B."/>
            <person name="Cseklye J."/>
            <person name="Drula E."/>
            <person name="Henrissat B."/>
            <person name="Nagy I."/>
            <person name="Chovatia M."/>
            <person name="Adam C."/>
            <person name="LaButti K."/>
            <person name="Lipzen A."/>
            <person name="Riley R."/>
            <person name="Grigoriev I.V."/>
            <person name="Nagy L.G."/>
        </authorList>
    </citation>
    <scope>NUCLEOTIDE SEQUENCE [LARGE SCALE GENOMIC DNA]</scope>
    <source>
        <strain evidence="4 5">NL-1724</strain>
    </source>
</reference>
<dbReference type="Proteomes" id="UP000320762">
    <property type="component" value="Unassembled WGS sequence"/>
</dbReference>
<accession>A0A550BY03</accession>
<dbReference type="AlphaFoldDB" id="A0A550BY03"/>
<evidence type="ECO:0000256" key="3">
    <source>
        <dbReference type="SAM" id="MobiDB-lite"/>
    </source>
</evidence>
<dbReference type="OrthoDB" id="5973539at2759"/>
<name>A0A550BY03_9AGAR</name>
<dbReference type="Pfam" id="PF02666">
    <property type="entry name" value="PS_Dcarbxylase"/>
    <property type="match status" value="1"/>
</dbReference>
<sequence>MPSCLGGLPNPLRSLKYVVRPPRKLLRDEKTGGSDSKHSDEPPVREKDSAAYRATCPGAYQPISTLLKSAPQPMVAGKPVEEIGIPEDAPDSADANAEVKEAADALVQMIDQSAAFNCAPEDGEADSMDVVAVDALFATTENYDAVQLLRLPWLERIAASYHVGNFVIVRETGERVFEYMPLYARIGMHLLFYGAVQKKVLQMEWLQNLLKEQSIKQGITYDSPASAKAIAGFIKTYQIETHELLQQDLSKYTCFNDFFYRQLRSDARPVQNIEDARGICSMADCRLAVYDNLSLATEFWVKGRNFTIPELLNIPSDSAEARAYDGGSVAIFRLAPSDYHRFHSPVDGTVGRTEHINGEYFTVNPQAINQPGLDILTANVRSVLRVREAHTGAAVAFVAVGALLVGSIRWTAGGEEGREIHRGDVLGYFAYGGSTVVALFPRGAVAYDSDLLENSRVPMETLVKVGWSMGRIPEEWKPEPKQLG</sequence>
<dbReference type="GO" id="GO:0008654">
    <property type="term" value="P:phospholipid biosynthetic process"/>
    <property type="evidence" value="ECO:0007669"/>
    <property type="project" value="InterPro"/>
</dbReference>
<dbReference type="PANTHER" id="PTHR10067:SF17">
    <property type="entry name" value="PHOSPHATIDYLSERINE DECARBOXYLASE PROENZYME 2"/>
    <property type="match status" value="1"/>
</dbReference>
<feature type="region of interest" description="Disordered" evidence="3">
    <location>
        <begin position="1"/>
        <end position="51"/>
    </location>
</feature>
<proteinExistence type="predicted"/>
<dbReference type="STRING" id="97359.A0A550BY03"/>
<protein>
    <submittedName>
        <fullName evidence="4">Phosphatidylserine decarboxylase-domain-containing protein</fullName>
    </submittedName>
</protein>
<evidence type="ECO:0000256" key="2">
    <source>
        <dbReference type="ARBA" id="ARBA00023239"/>
    </source>
</evidence>
<comment type="caution">
    <text evidence="4">The sequence shown here is derived from an EMBL/GenBank/DDBJ whole genome shotgun (WGS) entry which is preliminary data.</text>
</comment>